<evidence type="ECO:0000256" key="8">
    <source>
        <dbReference type="ARBA" id="ARBA00023004"/>
    </source>
</evidence>
<keyword evidence="9" id="KW-0486">Methionine biosynthesis</keyword>
<dbReference type="EMBL" id="JMCC02000021">
    <property type="protein sequence ID" value="KIG17697.1"/>
    <property type="molecule type" value="Genomic_DNA"/>
</dbReference>
<dbReference type="GO" id="GO:0010309">
    <property type="term" value="F:acireductone dioxygenase [iron(II)-requiring] activity"/>
    <property type="evidence" value="ECO:0007669"/>
    <property type="project" value="UniProtKB-EC"/>
</dbReference>
<evidence type="ECO:0000256" key="1">
    <source>
        <dbReference type="ARBA" id="ARBA00000428"/>
    </source>
</evidence>
<dbReference type="PANTHER" id="PTHR23418">
    <property type="entry name" value="ACIREDUCTONE DIOXYGENASE"/>
    <property type="match status" value="1"/>
</dbReference>
<evidence type="ECO:0000313" key="11">
    <source>
        <dbReference type="EMBL" id="KIG17697.1"/>
    </source>
</evidence>
<keyword evidence="6 11" id="KW-0223">Dioxygenase</keyword>
<evidence type="ECO:0000256" key="7">
    <source>
        <dbReference type="ARBA" id="ARBA00023002"/>
    </source>
</evidence>
<dbReference type="SUPFAM" id="SSF51182">
    <property type="entry name" value="RmlC-like cupins"/>
    <property type="match status" value="1"/>
</dbReference>
<dbReference type="CDD" id="cd02232">
    <property type="entry name" value="cupin_ARD"/>
    <property type="match status" value="1"/>
</dbReference>
<keyword evidence="8" id="KW-0408">Iron</keyword>
<dbReference type="PANTHER" id="PTHR23418:SF0">
    <property type="entry name" value="ACIREDUCTONE DIOXYGENASE"/>
    <property type="match status" value="1"/>
</dbReference>
<dbReference type="GO" id="GO:0046872">
    <property type="term" value="F:metal ion binding"/>
    <property type="evidence" value="ECO:0007669"/>
    <property type="project" value="UniProtKB-KW"/>
</dbReference>
<comment type="cofactor">
    <cofactor evidence="2">
        <name>Fe(2+)</name>
        <dbReference type="ChEBI" id="CHEBI:29033"/>
    </cofactor>
</comment>
<keyword evidence="7" id="KW-0560">Oxidoreductase</keyword>
<evidence type="ECO:0000256" key="9">
    <source>
        <dbReference type="ARBA" id="ARBA00023167"/>
    </source>
</evidence>
<evidence type="ECO:0000256" key="4">
    <source>
        <dbReference type="ARBA" id="ARBA00022605"/>
    </source>
</evidence>
<sequence length="148" mass="17144">MQLAWIDPQPNYPALDVEHLRSVGVTYECLNLVDNAYQPSLDALKRERGYIEQDVIELHPDTANLGAICAKFADEHLHTDDEVRFVLAGEGIFDIRDDADRWMRVTVEAGDLIVVPKDRYHRFYLTDSQQIRCVRLFQDSAGWVPHYR</sequence>
<evidence type="ECO:0000256" key="6">
    <source>
        <dbReference type="ARBA" id="ARBA00022964"/>
    </source>
</evidence>
<evidence type="ECO:0000256" key="2">
    <source>
        <dbReference type="ARBA" id="ARBA00001954"/>
    </source>
</evidence>
<dbReference type="InterPro" id="IPR011051">
    <property type="entry name" value="RmlC_Cupin_sf"/>
</dbReference>
<reference evidence="11 12" key="1">
    <citation type="submission" date="2014-12" db="EMBL/GenBank/DDBJ databases">
        <title>Genome assembly of Enhygromyxa salina DSM 15201.</title>
        <authorList>
            <person name="Sharma G."/>
            <person name="Subramanian S."/>
        </authorList>
    </citation>
    <scope>NUCLEOTIDE SEQUENCE [LARGE SCALE GENOMIC DNA]</scope>
    <source>
        <strain evidence="11 12">DSM 15201</strain>
    </source>
</reference>
<keyword evidence="3" id="KW-0533">Nickel</keyword>
<dbReference type="InterPro" id="IPR004313">
    <property type="entry name" value="ARD"/>
</dbReference>
<accession>A0A0C2DDJ9</accession>
<dbReference type="AlphaFoldDB" id="A0A0C2DDJ9"/>
<dbReference type="Gene3D" id="2.60.120.10">
    <property type="entry name" value="Jelly Rolls"/>
    <property type="match status" value="1"/>
</dbReference>
<dbReference type="Pfam" id="PF03079">
    <property type="entry name" value="ARD"/>
    <property type="match status" value="1"/>
</dbReference>
<dbReference type="InterPro" id="IPR014710">
    <property type="entry name" value="RmlC-like_jellyroll"/>
</dbReference>
<dbReference type="RefSeq" id="WP_052548124.1">
    <property type="nucleotide sequence ID" value="NZ_JMCC02000021.1"/>
</dbReference>
<protein>
    <recommendedName>
        <fullName evidence="10">acireductone dioxygenase (Fe(2+)-requiring)</fullName>
        <ecNumber evidence="10">1.13.11.54</ecNumber>
    </recommendedName>
</protein>
<evidence type="ECO:0000256" key="10">
    <source>
        <dbReference type="ARBA" id="ARBA00039005"/>
    </source>
</evidence>
<dbReference type="EC" id="1.13.11.54" evidence="10"/>
<evidence type="ECO:0000256" key="5">
    <source>
        <dbReference type="ARBA" id="ARBA00022723"/>
    </source>
</evidence>
<name>A0A0C2DDJ9_9BACT</name>
<dbReference type="Proteomes" id="UP000031599">
    <property type="component" value="Unassembled WGS sequence"/>
</dbReference>
<dbReference type="GO" id="GO:0009086">
    <property type="term" value="P:methionine biosynthetic process"/>
    <property type="evidence" value="ECO:0007669"/>
    <property type="project" value="UniProtKB-KW"/>
</dbReference>
<comment type="caution">
    <text evidence="11">The sequence shown here is derived from an EMBL/GenBank/DDBJ whole genome shotgun (WGS) entry which is preliminary data.</text>
</comment>
<evidence type="ECO:0000313" key="12">
    <source>
        <dbReference type="Proteomes" id="UP000031599"/>
    </source>
</evidence>
<proteinExistence type="predicted"/>
<gene>
    <name evidence="11" type="ORF">DB30_02972</name>
</gene>
<comment type="catalytic activity">
    <reaction evidence="1">
        <text>1,2-dihydroxy-5-(methylsulfanyl)pent-1-en-3-one + O2 = 4-methylsulfanyl-2-oxobutanoate + formate + 2 H(+)</text>
        <dbReference type="Rhea" id="RHEA:24504"/>
        <dbReference type="ChEBI" id="CHEBI:15378"/>
        <dbReference type="ChEBI" id="CHEBI:15379"/>
        <dbReference type="ChEBI" id="CHEBI:15740"/>
        <dbReference type="ChEBI" id="CHEBI:16723"/>
        <dbReference type="ChEBI" id="CHEBI:49252"/>
        <dbReference type="EC" id="1.13.11.54"/>
    </reaction>
</comment>
<keyword evidence="4" id="KW-0028">Amino-acid biosynthesis</keyword>
<keyword evidence="5" id="KW-0479">Metal-binding</keyword>
<evidence type="ECO:0000256" key="3">
    <source>
        <dbReference type="ARBA" id="ARBA00022596"/>
    </source>
</evidence>
<organism evidence="11 12">
    <name type="scientific">Enhygromyxa salina</name>
    <dbReference type="NCBI Taxonomy" id="215803"/>
    <lineage>
        <taxon>Bacteria</taxon>
        <taxon>Pseudomonadati</taxon>
        <taxon>Myxococcota</taxon>
        <taxon>Polyangia</taxon>
        <taxon>Nannocystales</taxon>
        <taxon>Nannocystaceae</taxon>
        <taxon>Enhygromyxa</taxon>
    </lineage>
</organism>